<organism evidence="2 3">
    <name type="scientific">Hapsidospora chrysogenum (strain ATCC 11550 / CBS 779.69 / DSM 880 / IAM 14645 / JCM 23072 / IMI 49137)</name>
    <name type="common">Acremonium chrysogenum</name>
    <dbReference type="NCBI Taxonomy" id="857340"/>
    <lineage>
        <taxon>Eukaryota</taxon>
        <taxon>Fungi</taxon>
        <taxon>Dikarya</taxon>
        <taxon>Ascomycota</taxon>
        <taxon>Pezizomycotina</taxon>
        <taxon>Sordariomycetes</taxon>
        <taxon>Hypocreomycetidae</taxon>
        <taxon>Hypocreales</taxon>
        <taxon>Bionectriaceae</taxon>
        <taxon>Hapsidospora</taxon>
    </lineage>
</organism>
<comment type="caution">
    <text evidence="2">The sequence shown here is derived from an EMBL/GenBank/DDBJ whole genome shotgun (WGS) entry which is preliminary data.</text>
</comment>
<dbReference type="Proteomes" id="UP000029964">
    <property type="component" value="Unassembled WGS sequence"/>
</dbReference>
<feature type="region of interest" description="Disordered" evidence="1">
    <location>
        <begin position="1"/>
        <end position="25"/>
    </location>
</feature>
<dbReference type="HOGENOM" id="CLU_2653922_0_0_1"/>
<proteinExistence type="predicted"/>
<evidence type="ECO:0000256" key="1">
    <source>
        <dbReference type="SAM" id="MobiDB-lite"/>
    </source>
</evidence>
<evidence type="ECO:0000313" key="3">
    <source>
        <dbReference type="Proteomes" id="UP000029964"/>
    </source>
</evidence>
<keyword evidence="3" id="KW-1185">Reference proteome</keyword>
<name>A0A086T849_HAPC1</name>
<evidence type="ECO:0000313" key="2">
    <source>
        <dbReference type="EMBL" id="KFH45531.1"/>
    </source>
</evidence>
<protein>
    <submittedName>
        <fullName evidence="2">Uncharacterized protein</fullName>
    </submittedName>
</protein>
<dbReference type="EMBL" id="JPKY01000031">
    <property type="protein sequence ID" value="KFH45531.1"/>
    <property type="molecule type" value="Genomic_DNA"/>
</dbReference>
<sequence>MHLGQSRGPRSVSLASRSGSGGDVADIQVPLASASEQLAAEEWDSGDPIARGIEELVHTAEDREYWRVKTSSGADN</sequence>
<gene>
    <name evidence="2" type="ORF">ACRE_036860</name>
</gene>
<reference evidence="3" key="1">
    <citation type="journal article" date="2014" name="Genome Announc.">
        <title>Genome sequence and annotation of Acremonium chrysogenum, producer of the beta-lactam antibiotic cephalosporin C.</title>
        <authorList>
            <person name="Terfehr D."/>
            <person name="Dahlmann T.A."/>
            <person name="Specht T."/>
            <person name="Zadra I."/>
            <person name="Kuernsteiner H."/>
            <person name="Kueck U."/>
        </authorList>
    </citation>
    <scope>NUCLEOTIDE SEQUENCE [LARGE SCALE GENOMIC DNA]</scope>
    <source>
        <strain evidence="3">ATCC 11550 / CBS 779.69 / DSM 880 / IAM 14645 / JCM 23072 / IMI 49137</strain>
    </source>
</reference>
<accession>A0A086T849</accession>
<dbReference type="AlphaFoldDB" id="A0A086T849"/>